<dbReference type="Gene3D" id="3.30.565.10">
    <property type="entry name" value="Histidine kinase-like ATPase, C-terminal domain"/>
    <property type="match status" value="1"/>
</dbReference>
<evidence type="ECO:0000256" key="6">
    <source>
        <dbReference type="ARBA" id="ARBA00022777"/>
    </source>
</evidence>
<feature type="transmembrane region" description="Helical" evidence="8">
    <location>
        <begin position="46"/>
        <end position="64"/>
    </location>
</feature>
<dbReference type="Gene3D" id="3.30.450.20">
    <property type="entry name" value="PAS domain"/>
    <property type="match status" value="1"/>
</dbReference>
<evidence type="ECO:0000313" key="11">
    <source>
        <dbReference type="Proteomes" id="UP001549799"/>
    </source>
</evidence>
<feature type="transmembrane region" description="Helical" evidence="8">
    <location>
        <begin position="71"/>
        <end position="91"/>
    </location>
</feature>
<dbReference type="Pfam" id="PF07568">
    <property type="entry name" value="HisKA_2"/>
    <property type="match status" value="1"/>
</dbReference>
<evidence type="ECO:0000256" key="2">
    <source>
        <dbReference type="ARBA" id="ARBA00012438"/>
    </source>
</evidence>
<dbReference type="InterPro" id="IPR003594">
    <property type="entry name" value="HATPase_dom"/>
</dbReference>
<accession>A0ABV2SSR1</accession>
<organism evidence="10 11">
    <name type="scientific">Sediminicola arcticus</name>
    <dbReference type="NCBI Taxonomy" id="1574308"/>
    <lineage>
        <taxon>Bacteria</taxon>
        <taxon>Pseudomonadati</taxon>
        <taxon>Bacteroidota</taxon>
        <taxon>Flavobacteriia</taxon>
        <taxon>Flavobacteriales</taxon>
        <taxon>Flavobacteriaceae</taxon>
        <taxon>Sediminicola</taxon>
    </lineage>
</organism>
<comment type="catalytic activity">
    <reaction evidence="1">
        <text>ATP + protein L-histidine = ADP + protein N-phospho-L-histidine.</text>
        <dbReference type="EC" id="2.7.13.3"/>
    </reaction>
</comment>
<sequence length="405" mass="45916">MKKPTKDYNQLMDKVKLTHRVNYLSSALILLFYPISLFLLNIGQPIPYIFLAFAVLNIINTLIYKLHNNLILTYNITSVLATIGTVLVTLYSGGINSPFIFVLGIIVFAAYATTRRYGKVYLYLNLSVIVLIYMLGSSNYALTENVVPLANRNLFALFCILFSVYMIGGVFGKFLLKAHHRLYKSKREIEDRISEKETLLREVHHRVKNNLQTVSSLLSLQSRSIEDKKIKSLIKSSQNRVISMAMVHEMLYMRDDYLSKVEYKAYVQELSQYLVRSVKGNKNNIKLNIDIPDIKLGIDTAIPLGLLINEAITNALKYGIKDDTEGTIHIELKQEDEKGFVLNIGDNGEGFSESITPQTSKSLGLKLIHNLARQLKGSITKDLSLKGTNYIIRFQEVTQEFNSVA</sequence>
<evidence type="ECO:0000313" key="10">
    <source>
        <dbReference type="EMBL" id="MET6990190.1"/>
    </source>
</evidence>
<keyword evidence="6 10" id="KW-0418">Kinase</keyword>
<evidence type="ECO:0000256" key="1">
    <source>
        <dbReference type="ARBA" id="ARBA00000085"/>
    </source>
</evidence>
<dbReference type="SUPFAM" id="SSF55874">
    <property type="entry name" value="ATPase domain of HSP90 chaperone/DNA topoisomerase II/histidine kinase"/>
    <property type="match status" value="1"/>
</dbReference>
<dbReference type="Proteomes" id="UP001549799">
    <property type="component" value="Unassembled WGS sequence"/>
</dbReference>
<keyword evidence="3" id="KW-0597">Phosphoprotein</keyword>
<dbReference type="EMBL" id="JBEXAE010000002">
    <property type="protein sequence ID" value="MET6990190.1"/>
    <property type="molecule type" value="Genomic_DNA"/>
</dbReference>
<keyword evidence="5" id="KW-0547">Nucleotide-binding</keyword>
<dbReference type="SMART" id="SM00387">
    <property type="entry name" value="HATPase_c"/>
    <property type="match status" value="1"/>
</dbReference>
<keyword evidence="7" id="KW-0067">ATP-binding</keyword>
<dbReference type="PANTHER" id="PTHR41523">
    <property type="entry name" value="TWO-COMPONENT SYSTEM SENSOR PROTEIN"/>
    <property type="match status" value="1"/>
</dbReference>
<evidence type="ECO:0000259" key="9">
    <source>
        <dbReference type="PROSITE" id="PS50109"/>
    </source>
</evidence>
<name>A0ABV2SSR1_9FLAO</name>
<feature type="transmembrane region" description="Helical" evidence="8">
    <location>
        <begin position="154"/>
        <end position="176"/>
    </location>
</feature>
<evidence type="ECO:0000256" key="3">
    <source>
        <dbReference type="ARBA" id="ARBA00022553"/>
    </source>
</evidence>
<feature type="transmembrane region" description="Helical" evidence="8">
    <location>
        <begin position="97"/>
        <end position="113"/>
    </location>
</feature>
<keyword evidence="4 10" id="KW-0808">Transferase</keyword>
<dbReference type="InterPro" id="IPR036890">
    <property type="entry name" value="HATPase_C_sf"/>
</dbReference>
<gene>
    <name evidence="10" type="ORF">ABXZ36_05970</name>
</gene>
<keyword evidence="11" id="KW-1185">Reference proteome</keyword>
<evidence type="ECO:0000256" key="7">
    <source>
        <dbReference type="ARBA" id="ARBA00022840"/>
    </source>
</evidence>
<dbReference type="Pfam" id="PF02518">
    <property type="entry name" value="HATPase_c"/>
    <property type="match status" value="1"/>
</dbReference>
<evidence type="ECO:0000256" key="8">
    <source>
        <dbReference type="SAM" id="Phobius"/>
    </source>
</evidence>
<keyword evidence="8" id="KW-0472">Membrane</keyword>
<evidence type="ECO:0000256" key="5">
    <source>
        <dbReference type="ARBA" id="ARBA00022741"/>
    </source>
</evidence>
<keyword evidence="8" id="KW-0812">Transmembrane</keyword>
<evidence type="ECO:0000256" key="4">
    <source>
        <dbReference type="ARBA" id="ARBA00022679"/>
    </source>
</evidence>
<dbReference type="PANTHER" id="PTHR41523:SF8">
    <property type="entry name" value="ETHYLENE RESPONSE SENSOR PROTEIN"/>
    <property type="match status" value="1"/>
</dbReference>
<feature type="domain" description="Histidine kinase" evidence="9">
    <location>
        <begin position="202"/>
        <end position="398"/>
    </location>
</feature>
<reference evidence="10 11" key="1">
    <citation type="submission" date="2024-07" db="EMBL/GenBank/DDBJ databases">
        <title>The genome sequence of type strain Sediminicola arcticus GDMCC 1.2805.</title>
        <authorList>
            <person name="Liu Y."/>
        </authorList>
    </citation>
    <scope>NUCLEOTIDE SEQUENCE [LARGE SCALE GENOMIC DNA]</scope>
    <source>
        <strain evidence="10 11">GDMCC 1.2805</strain>
    </source>
</reference>
<proteinExistence type="predicted"/>
<dbReference type="GO" id="GO:0004673">
    <property type="term" value="F:protein histidine kinase activity"/>
    <property type="evidence" value="ECO:0007669"/>
    <property type="project" value="UniProtKB-EC"/>
</dbReference>
<dbReference type="RefSeq" id="WP_354614577.1">
    <property type="nucleotide sequence ID" value="NZ_JBEXAE010000002.1"/>
</dbReference>
<dbReference type="InterPro" id="IPR011495">
    <property type="entry name" value="Sig_transdc_His_kin_sub2_dim/P"/>
</dbReference>
<protein>
    <recommendedName>
        <fullName evidence="2">histidine kinase</fullName>
        <ecNumber evidence="2">2.7.13.3</ecNumber>
    </recommendedName>
</protein>
<dbReference type="InterPro" id="IPR005467">
    <property type="entry name" value="His_kinase_dom"/>
</dbReference>
<comment type="caution">
    <text evidence="10">The sequence shown here is derived from an EMBL/GenBank/DDBJ whole genome shotgun (WGS) entry which is preliminary data.</text>
</comment>
<dbReference type="PROSITE" id="PS50109">
    <property type="entry name" value="HIS_KIN"/>
    <property type="match status" value="1"/>
</dbReference>
<dbReference type="EC" id="2.7.13.3" evidence="2"/>
<feature type="transmembrane region" description="Helical" evidence="8">
    <location>
        <begin position="21"/>
        <end position="40"/>
    </location>
</feature>
<feature type="transmembrane region" description="Helical" evidence="8">
    <location>
        <begin position="120"/>
        <end position="142"/>
    </location>
</feature>
<keyword evidence="8" id="KW-1133">Transmembrane helix</keyword>